<evidence type="ECO:0000256" key="6">
    <source>
        <dbReference type="ARBA" id="ARBA00023139"/>
    </source>
</evidence>
<dbReference type="Proteomes" id="UP000006902">
    <property type="component" value="Chromosome"/>
</dbReference>
<dbReference type="EMBL" id="FP671138">
    <property type="protein sequence ID" value="CBH41028.1"/>
    <property type="molecule type" value="Genomic_DNA"/>
</dbReference>
<evidence type="ECO:0000256" key="7">
    <source>
        <dbReference type="ARBA" id="ARBA00023288"/>
    </source>
</evidence>
<dbReference type="InterPro" id="IPR049890">
    <property type="entry name" value="VlpA-F-like_signal"/>
</dbReference>
<evidence type="ECO:0000256" key="8">
    <source>
        <dbReference type="SAM" id="MobiDB-lite"/>
    </source>
</evidence>
<dbReference type="RefSeq" id="WP_013022335.1">
    <property type="nucleotide sequence ID" value="NC_013948.1"/>
</dbReference>
<gene>
    <name evidence="10" type="ordered locus">MAGa8280</name>
</gene>
<feature type="compositionally biased region" description="Basic and acidic residues" evidence="8">
    <location>
        <begin position="36"/>
        <end position="77"/>
    </location>
</feature>
<dbReference type="KEGG" id="mal:MAGa8280"/>
<feature type="chain" id="PRO_5003051620" description="Variable surface lipoprotein" evidence="9">
    <location>
        <begin position="24"/>
        <end position="158"/>
    </location>
</feature>
<organism evidence="10">
    <name type="scientific">Mycoplasmopsis agalactiae</name>
    <name type="common">Mycoplasma agalactiae</name>
    <dbReference type="NCBI Taxonomy" id="2110"/>
    <lineage>
        <taxon>Bacteria</taxon>
        <taxon>Bacillati</taxon>
        <taxon>Mycoplasmatota</taxon>
        <taxon>Mycoplasmoidales</taxon>
        <taxon>Metamycoplasmataceae</taxon>
        <taxon>Mycoplasmopsis</taxon>
    </lineage>
</organism>
<protein>
    <recommendedName>
        <fullName evidence="11">Variable surface lipoprotein</fullName>
    </recommendedName>
</protein>
<dbReference type="PROSITE" id="PS51257">
    <property type="entry name" value="PROKAR_LIPOPROTEIN"/>
    <property type="match status" value="1"/>
</dbReference>
<keyword evidence="7" id="KW-0449">Lipoprotein</keyword>
<evidence type="ECO:0000256" key="3">
    <source>
        <dbReference type="ARBA" id="ARBA00022729"/>
    </source>
</evidence>
<evidence type="ECO:0000256" key="1">
    <source>
        <dbReference type="ARBA" id="ARBA00004193"/>
    </source>
</evidence>
<keyword evidence="3 9" id="KW-0732">Signal</keyword>
<name>D3VRT0_MYCAA</name>
<keyword evidence="6" id="KW-0564">Palmitate</keyword>
<accession>D3VRT0</accession>
<dbReference type="OrthoDB" id="401287at2"/>
<evidence type="ECO:0008006" key="11">
    <source>
        <dbReference type="Google" id="ProtNLM"/>
    </source>
</evidence>
<evidence type="ECO:0000256" key="4">
    <source>
        <dbReference type="ARBA" id="ARBA00022737"/>
    </source>
</evidence>
<reference evidence="10" key="1">
    <citation type="submission" date="2009-11" db="EMBL/GenBank/DDBJ databases">
        <authorList>
            <person name="Prasad N."/>
            <person name="Shashidhara L.S."/>
        </authorList>
    </citation>
    <scope>NUCLEOTIDE SEQUENCE</scope>
    <source>
        <strain evidence="10">5632</strain>
    </source>
</reference>
<dbReference type="NCBIfam" id="NF033817">
    <property type="entry name" value="Mplas_variab_LP"/>
    <property type="match status" value="1"/>
</dbReference>
<feature type="region of interest" description="Disordered" evidence="8">
    <location>
        <begin position="36"/>
        <end position="92"/>
    </location>
</feature>
<proteinExistence type="predicted"/>
<dbReference type="AlphaFoldDB" id="D3VRT0"/>
<dbReference type="eggNOG" id="ENOG5032FD3">
    <property type="taxonomic scope" value="Bacteria"/>
</dbReference>
<keyword evidence="5" id="KW-0472">Membrane</keyword>
<feature type="signal peptide" evidence="9">
    <location>
        <begin position="1"/>
        <end position="23"/>
    </location>
</feature>
<evidence type="ECO:0000256" key="2">
    <source>
        <dbReference type="ARBA" id="ARBA00022475"/>
    </source>
</evidence>
<evidence type="ECO:0000256" key="9">
    <source>
        <dbReference type="SAM" id="SignalP"/>
    </source>
</evidence>
<keyword evidence="2" id="KW-1003">Cell membrane</keyword>
<comment type="subcellular location">
    <subcellularLocation>
        <location evidence="1">Cell membrane</location>
        <topology evidence="1">Lipid-anchor</topology>
    </subcellularLocation>
</comment>
<evidence type="ECO:0000256" key="5">
    <source>
        <dbReference type="ARBA" id="ARBA00023136"/>
    </source>
</evidence>
<sequence length="158" mass="17906">MKKNKLMLLAAPATLFAAPIVAASCTDNTAEMNKKVEKKEEKQMEMTPKKNLMEKTEGKMEGKDKKSLVATPEKKMETSPMTPPMPKTIANQSVSNDSIFESWYTGAIVKEFKENKNMKTKMTSLEEVKIFDGLYPSLKIKDEPKVKVIDPWTTWEVI</sequence>
<dbReference type="GO" id="GO:0005886">
    <property type="term" value="C:plasma membrane"/>
    <property type="evidence" value="ECO:0007669"/>
    <property type="project" value="UniProtKB-SubCell"/>
</dbReference>
<keyword evidence="4" id="KW-0677">Repeat</keyword>
<evidence type="ECO:0000313" key="10">
    <source>
        <dbReference type="EMBL" id="CBH41028.1"/>
    </source>
</evidence>